<keyword evidence="3" id="KW-1185">Reference proteome</keyword>
<protein>
    <submittedName>
        <fullName evidence="2">Uncharacterized protein</fullName>
    </submittedName>
</protein>
<gene>
    <name evidence="2" type="ORF">D9C73_017342</name>
</gene>
<accession>A0A4V6AR60</accession>
<organism evidence="2 3">
    <name type="scientific">Collichthys lucidus</name>
    <name type="common">Big head croaker</name>
    <name type="synonym">Sciaena lucida</name>
    <dbReference type="NCBI Taxonomy" id="240159"/>
    <lineage>
        <taxon>Eukaryota</taxon>
        <taxon>Metazoa</taxon>
        <taxon>Chordata</taxon>
        <taxon>Craniata</taxon>
        <taxon>Vertebrata</taxon>
        <taxon>Euteleostomi</taxon>
        <taxon>Actinopterygii</taxon>
        <taxon>Neopterygii</taxon>
        <taxon>Teleostei</taxon>
        <taxon>Neoteleostei</taxon>
        <taxon>Acanthomorphata</taxon>
        <taxon>Eupercaria</taxon>
        <taxon>Sciaenidae</taxon>
        <taxon>Collichthys</taxon>
    </lineage>
</organism>
<dbReference type="AlphaFoldDB" id="A0A4V6AR60"/>
<evidence type="ECO:0000313" key="2">
    <source>
        <dbReference type="EMBL" id="TKS83232.1"/>
    </source>
</evidence>
<sequence length="193" mass="21999">MQTTNLIRSTPETTTLHDHPTTPHTKLNHNIIQRNWSFRCITKSSRIATTNTAAEEEVPLLSLCLVGQMKMFRHESAVRDEKVDHRNFSQCASPSSSIFFRCPTNNILPWKLQYNMLFTVSVLLNVEHTKEKSGTDAPQGSSKACSKNVLSYLFFDFENNHRYEPVERFTTPHPVKQQTLEVSGLSDGCKGRD</sequence>
<evidence type="ECO:0000256" key="1">
    <source>
        <dbReference type="SAM" id="MobiDB-lite"/>
    </source>
</evidence>
<reference evidence="2 3" key="1">
    <citation type="submission" date="2019-01" db="EMBL/GenBank/DDBJ databases">
        <title>Genome Assembly of Collichthys lucidus.</title>
        <authorList>
            <person name="Cai M."/>
            <person name="Xiao S."/>
        </authorList>
    </citation>
    <scope>NUCLEOTIDE SEQUENCE [LARGE SCALE GENOMIC DNA]</scope>
    <source>
        <strain evidence="2">JT15FE1705JMU</strain>
        <tissue evidence="2">Muscle</tissue>
    </source>
</reference>
<evidence type="ECO:0000313" key="3">
    <source>
        <dbReference type="Proteomes" id="UP000298787"/>
    </source>
</evidence>
<dbReference type="EMBL" id="CM014092">
    <property type="protein sequence ID" value="TKS83232.1"/>
    <property type="molecule type" value="Genomic_DNA"/>
</dbReference>
<feature type="region of interest" description="Disordered" evidence="1">
    <location>
        <begin position="1"/>
        <end position="24"/>
    </location>
</feature>
<proteinExistence type="predicted"/>
<name>A0A4V6AR60_COLLU</name>
<dbReference type="Proteomes" id="UP000298787">
    <property type="component" value="Chromosome 15"/>
</dbReference>